<dbReference type="AlphaFoldDB" id="A0A0C2FBN3"/>
<keyword evidence="5" id="KW-0472">Membrane</keyword>
<keyword evidence="2" id="KW-0812">Transmembrane</keyword>
<evidence type="ECO:0000256" key="4">
    <source>
        <dbReference type="ARBA" id="ARBA00022989"/>
    </source>
</evidence>
<dbReference type="GO" id="GO:0061025">
    <property type="term" value="P:membrane fusion"/>
    <property type="evidence" value="ECO:0007669"/>
    <property type="project" value="TreeGrafter"/>
</dbReference>
<evidence type="ECO:0000256" key="1">
    <source>
        <dbReference type="ARBA" id="ARBA00004370"/>
    </source>
</evidence>
<dbReference type="InterPro" id="IPR037721">
    <property type="entry name" value="Ferlin"/>
</dbReference>
<dbReference type="EMBL" id="KN770513">
    <property type="protein sequence ID" value="KIH45965.1"/>
    <property type="molecule type" value="Genomic_DNA"/>
</dbReference>
<evidence type="ECO:0000313" key="7">
    <source>
        <dbReference type="Proteomes" id="UP000054047"/>
    </source>
</evidence>
<dbReference type="OrthoDB" id="5860982at2759"/>
<dbReference type="Proteomes" id="UP000054047">
    <property type="component" value="Unassembled WGS sequence"/>
</dbReference>
<evidence type="ECO:0000256" key="5">
    <source>
        <dbReference type="ARBA" id="ARBA00023136"/>
    </source>
</evidence>
<gene>
    <name evidence="6" type="ORF">ANCDUO_23985</name>
</gene>
<proteinExistence type="predicted"/>
<keyword evidence="7" id="KW-1185">Reference proteome</keyword>
<sequence length="169" mass="19251">MGELLTNAVGFNQEIFLPMLWPTVISKASILTRSMYEPGRDGFMPTFGPSFLNFFGFEKLKRLKWRKEKEKEMIKEGEGSKYLARLLVSIDCVDYIGESVQKTFIDHSSLVHSRRFEKMRSYTVFCTFFACNLINPMFASNEISFFVSMGEYGSTGAGLSRNRSSVLGV</sequence>
<evidence type="ECO:0000313" key="6">
    <source>
        <dbReference type="EMBL" id="KIH45965.1"/>
    </source>
</evidence>
<keyword evidence="4" id="KW-1133">Transmembrane helix</keyword>
<dbReference type="PANTHER" id="PTHR12546:SF33">
    <property type="entry name" value="SPERM VESICLE FUSION PROTEIN FER-1"/>
    <property type="match status" value="1"/>
</dbReference>
<dbReference type="GO" id="GO:0016020">
    <property type="term" value="C:membrane"/>
    <property type="evidence" value="ECO:0007669"/>
    <property type="project" value="UniProtKB-SubCell"/>
</dbReference>
<organism evidence="6 7">
    <name type="scientific">Ancylostoma duodenale</name>
    <dbReference type="NCBI Taxonomy" id="51022"/>
    <lineage>
        <taxon>Eukaryota</taxon>
        <taxon>Metazoa</taxon>
        <taxon>Ecdysozoa</taxon>
        <taxon>Nematoda</taxon>
        <taxon>Chromadorea</taxon>
        <taxon>Rhabditida</taxon>
        <taxon>Rhabditina</taxon>
        <taxon>Rhabditomorpha</taxon>
        <taxon>Strongyloidea</taxon>
        <taxon>Ancylostomatidae</taxon>
        <taxon>Ancylostomatinae</taxon>
        <taxon>Ancylostoma</taxon>
    </lineage>
</organism>
<evidence type="ECO:0000256" key="3">
    <source>
        <dbReference type="ARBA" id="ARBA00022737"/>
    </source>
</evidence>
<comment type="subcellular location">
    <subcellularLocation>
        <location evidence="1">Membrane</location>
    </subcellularLocation>
</comment>
<protein>
    <submittedName>
        <fullName evidence="6">Uncharacterized protein</fullName>
    </submittedName>
</protein>
<name>A0A0C2FBN3_9BILA</name>
<keyword evidence="3" id="KW-0677">Repeat</keyword>
<dbReference type="PANTHER" id="PTHR12546">
    <property type="entry name" value="FER-1-LIKE"/>
    <property type="match status" value="1"/>
</dbReference>
<accession>A0A0C2FBN3</accession>
<dbReference type="GO" id="GO:0007009">
    <property type="term" value="P:plasma membrane organization"/>
    <property type="evidence" value="ECO:0007669"/>
    <property type="project" value="TreeGrafter"/>
</dbReference>
<reference evidence="6 7" key="1">
    <citation type="submission" date="2013-12" db="EMBL/GenBank/DDBJ databases">
        <title>Draft genome of the parsitic nematode Ancylostoma duodenale.</title>
        <authorList>
            <person name="Mitreva M."/>
        </authorList>
    </citation>
    <scope>NUCLEOTIDE SEQUENCE [LARGE SCALE GENOMIC DNA]</scope>
    <source>
        <strain evidence="6 7">Zhejiang</strain>
    </source>
</reference>
<evidence type="ECO:0000256" key="2">
    <source>
        <dbReference type="ARBA" id="ARBA00022692"/>
    </source>
</evidence>